<dbReference type="GO" id="GO:0006171">
    <property type="term" value="P:cAMP biosynthetic process"/>
    <property type="evidence" value="ECO:0007669"/>
    <property type="project" value="InterPro"/>
</dbReference>
<dbReference type="PIRSF" id="PIRSF004793">
    <property type="entry name" value="UCP004793"/>
    <property type="match status" value="1"/>
</dbReference>
<name>A0A926JUU3_9FLAO</name>
<protein>
    <recommendedName>
        <fullName evidence="10">Diadenylate cyclase</fullName>
        <shortName evidence="10">DAC</shortName>
        <ecNumber evidence="10">2.7.7.85</ecNumber>
    </recommendedName>
    <alternativeName>
        <fullName evidence="10">Cyclic-di-AMP synthase</fullName>
        <shortName evidence="10">c-di-AMP synthase</shortName>
    </alternativeName>
</protein>
<dbReference type="RefSeq" id="WP_187966734.1">
    <property type="nucleotide sequence ID" value="NZ_JACVDC010000065.1"/>
</dbReference>
<keyword evidence="3 10" id="KW-0808">Transferase</keyword>
<keyword evidence="6 10" id="KW-0547">Nucleotide-binding</keyword>
<dbReference type="AlphaFoldDB" id="A0A926JUU3"/>
<evidence type="ECO:0000256" key="10">
    <source>
        <dbReference type="HAMAP-Rule" id="MF_01499"/>
    </source>
</evidence>
<comment type="subunit">
    <text evidence="10">Probably a homodimer.</text>
</comment>
<organism evidence="12 13">
    <name type="scientific">Sinomicrobium weinanense</name>
    <dbReference type="NCBI Taxonomy" id="2842200"/>
    <lineage>
        <taxon>Bacteria</taxon>
        <taxon>Pseudomonadati</taxon>
        <taxon>Bacteroidota</taxon>
        <taxon>Flavobacteriia</taxon>
        <taxon>Flavobacteriales</taxon>
        <taxon>Flavobacteriaceae</taxon>
        <taxon>Sinomicrobium</taxon>
    </lineage>
</organism>
<dbReference type="GO" id="GO:0106408">
    <property type="term" value="F:diadenylate cyclase activity"/>
    <property type="evidence" value="ECO:0007669"/>
    <property type="project" value="UniProtKB-EC"/>
</dbReference>
<dbReference type="PROSITE" id="PS51794">
    <property type="entry name" value="DAC"/>
    <property type="match status" value="1"/>
</dbReference>
<proteinExistence type="inferred from homology"/>
<keyword evidence="8 10" id="KW-1133">Transmembrane helix</keyword>
<comment type="function">
    <text evidence="10">Catalyzes the condensation of 2 ATP molecules into cyclic di-AMP (c-di-AMP), a second messenger used to regulate differing processes in different bacteria.</text>
</comment>
<dbReference type="GO" id="GO:0005524">
    <property type="term" value="F:ATP binding"/>
    <property type="evidence" value="ECO:0007669"/>
    <property type="project" value="UniProtKB-UniRule"/>
</dbReference>
<keyword evidence="2 10" id="KW-1003">Cell membrane</keyword>
<dbReference type="PANTHER" id="PTHR34185:SF1">
    <property type="entry name" value="DIADENYLATE CYCLASE"/>
    <property type="match status" value="1"/>
</dbReference>
<evidence type="ECO:0000259" key="11">
    <source>
        <dbReference type="PROSITE" id="PS51794"/>
    </source>
</evidence>
<dbReference type="EC" id="2.7.7.85" evidence="10"/>
<keyword evidence="13" id="KW-1185">Reference proteome</keyword>
<evidence type="ECO:0000256" key="8">
    <source>
        <dbReference type="ARBA" id="ARBA00022989"/>
    </source>
</evidence>
<comment type="caution">
    <text evidence="10">Lacks conserved residue(s) required for the propagation of feature annotation.</text>
</comment>
<keyword evidence="5 10" id="KW-0548">Nucleotidyltransferase</keyword>
<dbReference type="Gene3D" id="3.40.1700.10">
    <property type="entry name" value="DNA integrity scanning protein, DisA, N-terminal domain"/>
    <property type="match status" value="1"/>
</dbReference>
<feature type="transmembrane region" description="Helical" evidence="10">
    <location>
        <begin position="35"/>
        <end position="53"/>
    </location>
</feature>
<evidence type="ECO:0000256" key="3">
    <source>
        <dbReference type="ARBA" id="ARBA00022679"/>
    </source>
</evidence>
<evidence type="ECO:0000313" key="12">
    <source>
        <dbReference type="EMBL" id="MBC9797601.1"/>
    </source>
</evidence>
<reference evidence="12 13" key="1">
    <citation type="submission" date="2020-09" db="EMBL/GenBank/DDBJ databases">
        <title>Sinomicrobium weinanense sp. nov., a halophilic bacteria isolated from saline-alkali soil.</title>
        <authorList>
            <person name="Wu P."/>
            <person name="Ren H."/>
            <person name="Mei Y."/>
            <person name="Liang Y."/>
            <person name="Chen Z."/>
        </authorList>
    </citation>
    <scope>NUCLEOTIDE SEQUENCE [LARGE SCALE GENOMIC DNA]</scope>
    <source>
        <strain evidence="12 13">FJxs</strain>
    </source>
</reference>
<evidence type="ECO:0000256" key="1">
    <source>
        <dbReference type="ARBA" id="ARBA00000877"/>
    </source>
</evidence>
<evidence type="ECO:0000256" key="4">
    <source>
        <dbReference type="ARBA" id="ARBA00022692"/>
    </source>
</evidence>
<dbReference type="InterPro" id="IPR036888">
    <property type="entry name" value="DNA_integrity_DisA_N_sf"/>
</dbReference>
<evidence type="ECO:0000256" key="7">
    <source>
        <dbReference type="ARBA" id="ARBA00022840"/>
    </source>
</evidence>
<keyword evidence="4 10" id="KW-0812">Transmembrane</keyword>
<keyword evidence="7 10" id="KW-0067">ATP-binding</keyword>
<evidence type="ECO:0000256" key="5">
    <source>
        <dbReference type="ARBA" id="ARBA00022695"/>
    </source>
</evidence>
<dbReference type="InterPro" id="IPR003390">
    <property type="entry name" value="DNA_integrity_scan_DisA_N"/>
</dbReference>
<dbReference type="GO" id="GO:0004016">
    <property type="term" value="F:adenylate cyclase activity"/>
    <property type="evidence" value="ECO:0007669"/>
    <property type="project" value="UniProtKB-UniRule"/>
</dbReference>
<evidence type="ECO:0000256" key="6">
    <source>
        <dbReference type="ARBA" id="ARBA00022741"/>
    </source>
</evidence>
<dbReference type="InterPro" id="IPR014046">
    <property type="entry name" value="C-di-AMP_synthase"/>
</dbReference>
<comment type="catalytic activity">
    <reaction evidence="1 10">
        <text>2 ATP = 3',3'-c-di-AMP + 2 diphosphate</text>
        <dbReference type="Rhea" id="RHEA:35655"/>
        <dbReference type="ChEBI" id="CHEBI:30616"/>
        <dbReference type="ChEBI" id="CHEBI:33019"/>
        <dbReference type="ChEBI" id="CHEBI:71500"/>
        <dbReference type="EC" id="2.7.7.85"/>
    </reaction>
</comment>
<dbReference type="InterPro" id="IPR050338">
    <property type="entry name" value="DisA"/>
</dbReference>
<dbReference type="InterPro" id="IPR034701">
    <property type="entry name" value="CdaA"/>
</dbReference>
<dbReference type="HAMAP" id="MF_01499">
    <property type="entry name" value="DacA"/>
    <property type="match status" value="1"/>
</dbReference>
<gene>
    <name evidence="10" type="primary">dacA</name>
    <name evidence="12" type="ORF">IBL28_16620</name>
</gene>
<dbReference type="EMBL" id="JACVDC010000065">
    <property type="protein sequence ID" value="MBC9797601.1"/>
    <property type="molecule type" value="Genomic_DNA"/>
</dbReference>
<dbReference type="Pfam" id="PF02457">
    <property type="entry name" value="DAC"/>
    <property type="match status" value="1"/>
</dbReference>
<evidence type="ECO:0000313" key="13">
    <source>
        <dbReference type="Proteomes" id="UP000653730"/>
    </source>
</evidence>
<dbReference type="SUPFAM" id="SSF143597">
    <property type="entry name" value="YojJ-like"/>
    <property type="match status" value="1"/>
</dbReference>
<dbReference type="InterPro" id="IPR045585">
    <property type="entry name" value="CdaA_N"/>
</dbReference>
<dbReference type="Pfam" id="PF19293">
    <property type="entry name" value="CdaA_N"/>
    <property type="match status" value="1"/>
</dbReference>
<feature type="transmembrane region" description="Helical" evidence="10">
    <location>
        <begin position="6"/>
        <end position="28"/>
    </location>
</feature>
<comment type="similarity">
    <text evidence="10">Belongs to the adenylate cyclase family. DacA/CdaA subfamily.</text>
</comment>
<dbReference type="PANTHER" id="PTHR34185">
    <property type="entry name" value="DIADENYLATE CYCLASE"/>
    <property type="match status" value="1"/>
</dbReference>
<evidence type="ECO:0000256" key="9">
    <source>
        <dbReference type="ARBA" id="ARBA00023136"/>
    </source>
</evidence>
<comment type="caution">
    <text evidence="12">The sequence shown here is derived from an EMBL/GenBank/DDBJ whole genome shotgun (WGS) entry which is preliminary data.</text>
</comment>
<sequence>MKIFDFLNFTIIDIIDIVLLAFLLYYVYKLVKGTVAVNIFIGFGIIYLIWRVTEVLQMHMISSIFGSFMSVGFFALIVLFQQEIRKFLLTIGSTNLANRKNLKKYFRFFKNDGFDIQTNVDALVAACEKLGSTKTGALLVIQRNTPLDFVKNTGDSMSIKITIPIIESIFYKNSPLHDGAVVIEGNYIVATRVVLPVSNERSIPLRFGLRHRAAIGITDKTDALVLVVSEETGQISYIKDGRFSLFSDTAELIAHIKEDLS</sequence>
<accession>A0A926JUU3</accession>
<evidence type="ECO:0000256" key="2">
    <source>
        <dbReference type="ARBA" id="ARBA00022475"/>
    </source>
</evidence>
<feature type="domain" description="DAC" evidence="11">
    <location>
        <begin position="81"/>
        <end position="249"/>
    </location>
</feature>
<dbReference type="Proteomes" id="UP000653730">
    <property type="component" value="Unassembled WGS sequence"/>
</dbReference>
<feature type="transmembrane region" description="Helical" evidence="10">
    <location>
        <begin position="59"/>
        <end position="80"/>
    </location>
</feature>
<keyword evidence="9 10" id="KW-0472">Membrane</keyword>